<keyword evidence="2" id="KW-1185">Reference proteome</keyword>
<reference evidence="1 2" key="1">
    <citation type="submission" date="2018-08" db="EMBL/GenBank/DDBJ databases">
        <title>Komagataeibacter sp. AV 382.</title>
        <authorList>
            <person name="Skraban J."/>
            <person name="Trcek J."/>
        </authorList>
    </citation>
    <scope>NUCLEOTIDE SEQUENCE [LARGE SCALE GENOMIC DNA]</scope>
    <source>
        <strain evidence="1 2">AV 382</strain>
    </source>
</reference>
<proteinExistence type="predicted"/>
<dbReference type="EMBL" id="QUWV01000094">
    <property type="protein sequence ID" value="RFD19447.1"/>
    <property type="molecule type" value="Genomic_DNA"/>
</dbReference>
<name>A0A371YYZ4_9PROT</name>
<gene>
    <name evidence="1" type="ORF">DY926_11190</name>
</gene>
<dbReference type="Proteomes" id="UP000262371">
    <property type="component" value="Unassembled WGS sequence"/>
</dbReference>
<protein>
    <submittedName>
        <fullName evidence="1">Uncharacterized protein</fullName>
    </submittedName>
</protein>
<dbReference type="AlphaFoldDB" id="A0A371YYZ4"/>
<organism evidence="1 2">
    <name type="scientific">Komagataeibacter melaceti</name>
    <dbReference type="NCBI Taxonomy" id="2766577"/>
    <lineage>
        <taxon>Bacteria</taxon>
        <taxon>Pseudomonadati</taxon>
        <taxon>Pseudomonadota</taxon>
        <taxon>Alphaproteobacteria</taxon>
        <taxon>Acetobacterales</taxon>
        <taxon>Acetobacteraceae</taxon>
        <taxon>Komagataeibacter</taxon>
    </lineage>
</organism>
<accession>A0A371YYZ4</accession>
<evidence type="ECO:0000313" key="1">
    <source>
        <dbReference type="EMBL" id="RFD19447.1"/>
    </source>
</evidence>
<evidence type="ECO:0000313" key="2">
    <source>
        <dbReference type="Proteomes" id="UP000262371"/>
    </source>
</evidence>
<sequence length="71" mass="7807">MSLLPRCRGIAAAGRPVQPQNALPGRNPEFLEQPLNRAGRFHAARPARPWATIILVMDRNNSGIVPFPARP</sequence>
<comment type="caution">
    <text evidence="1">The sequence shown here is derived from an EMBL/GenBank/DDBJ whole genome shotgun (WGS) entry which is preliminary data.</text>
</comment>